<gene>
    <name evidence="1" type="ORF">NOL11_02950</name>
</gene>
<dbReference type="RefSeq" id="WP_277948340.1">
    <property type="nucleotide sequence ID" value="NZ_JANFMI010000006.1"/>
</dbReference>
<dbReference type="AlphaFoldDB" id="A0A9X4MNS3"/>
<proteinExistence type="predicted"/>
<accession>A0A9X4MNS3</accession>
<protein>
    <recommendedName>
        <fullName evidence="3">SIR2-like domain-containing protein</fullName>
    </recommendedName>
</protein>
<dbReference type="EMBL" id="JANFMI010000006">
    <property type="protein sequence ID" value="MDG4515935.1"/>
    <property type="molecule type" value="Genomic_DNA"/>
</dbReference>
<reference evidence="1" key="1">
    <citation type="submission" date="2022-07" db="EMBL/GenBank/DDBJ databases">
        <title>Whole Genome Sequencing of Streptococcus suis.</title>
        <authorList>
            <person name="Dai X."/>
            <person name="Huang J."/>
            <person name="Wang L."/>
        </authorList>
    </citation>
    <scope>NUCLEOTIDE SEQUENCE</scope>
    <source>
        <strain evidence="1">HDJ11</strain>
    </source>
</reference>
<evidence type="ECO:0000313" key="1">
    <source>
        <dbReference type="EMBL" id="MDG4515935.1"/>
    </source>
</evidence>
<organism evidence="1 2">
    <name type="scientific">Streptococcus suis</name>
    <dbReference type="NCBI Taxonomy" id="1307"/>
    <lineage>
        <taxon>Bacteria</taxon>
        <taxon>Bacillati</taxon>
        <taxon>Bacillota</taxon>
        <taxon>Bacilli</taxon>
        <taxon>Lactobacillales</taxon>
        <taxon>Streptococcaceae</taxon>
        <taxon>Streptococcus</taxon>
    </lineage>
</organism>
<dbReference type="Proteomes" id="UP001152877">
    <property type="component" value="Unassembled WGS sequence"/>
</dbReference>
<comment type="caution">
    <text evidence="1">The sequence shown here is derived from an EMBL/GenBank/DDBJ whole genome shotgun (WGS) entry which is preliminary data.</text>
</comment>
<sequence>MVKVGFLFGAGAEISYGMPTGGKFALEIFRRDASGAKEIFKENRDRVVDTSQYASNWLPEEYQSKKVTTFRESVYENIIKDTVTNNRSEIVRRINQFDEVAKSVLNNRGILIRDFREKVKLDLKKEYSEININQQLRYNDFFKEGNALFQSNYFAILLTYYKEYKFVREEEKELLGDIIKSTFQLHIGAMSETLSKNLQENIFSKDDIELDIFDDLGGNLSVNYQSAGVKGLELLSRSRPIDPHIIVDVAFDIIEQIYADVLDYKSVIDSNWHYLYTPKTEWGKFCNISIFLHSVHEYIEGTCTITDDNTGYYDDLSEQDTIEITTVATSNYVNNLIGQKLKDHEVIFLNGSLNEYYDPYMNTVISKEVFNDYSHFAVPLIFTQSGTKPMTSIDMSIKYVDFYNQLKKSDFICSIGFGFNIDDEHINGIIRTLIERDEKKLIIVDLDNSQDITDRSDALAKKLKVSNSEQIHYLLVNKERLVDGKKWSEYIVSKEFLSGIGVTND</sequence>
<evidence type="ECO:0000313" key="2">
    <source>
        <dbReference type="Proteomes" id="UP001152877"/>
    </source>
</evidence>
<name>A0A9X4MNS3_STRSU</name>
<evidence type="ECO:0008006" key="3">
    <source>
        <dbReference type="Google" id="ProtNLM"/>
    </source>
</evidence>